<accession>A0ABN8SAF5</accession>
<keyword evidence="3" id="KW-1185">Reference proteome</keyword>
<feature type="region of interest" description="Disordered" evidence="1">
    <location>
        <begin position="241"/>
        <end position="288"/>
    </location>
</feature>
<reference evidence="2 3" key="1">
    <citation type="submission" date="2022-05" db="EMBL/GenBank/DDBJ databases">
        <authorList>
            <consortium name="Genoscope - CEA"/>
            <person name="William W."/>
        </authorList>
    </citation>
    <scope>NUCLEOTIDE SEQUENCE [LARGE SCALE GENOMIC DNA]</scope>
</reference>
<name>A0ABN8SAF5_9CNID</name>
<protein>
    <recommendedName>
        <fullName evidence="4">Vitellogenin</fullName>
    </recommendedName>
</protein>
<feature type="region of interest" description="Disordered" evidence="1">
    <location>
        <begin position="136"/>
        <end position="159"/>
    </location>
</feature>
<organism evidence="2 3">
    <name type="scientific">Porites lobata</name>
    <dbReference type="NCBI Taxonomy" id="104759"/>
    <lineage>
        <taxon>Eukaryota</taxon>
        <taxon>Metazoa</taxon>
        <taxon>Cnidaria</taxon>
        <taxon>Anthozoa</taxon>
        <taxon>Hexacorallia</taxon>
        <taxon>Scleractinia</taxon>
        <taxon>Fungiina</taxon>
        <taxon>Poritidae</taxon>
        <taxon>Porites</taxon>
    </lineage>
</organism>
<sequence>ETVITAPTRRTIECVAFFYHESAKGDNFIQNNKFRCCVDSSQWGSVVKLREHVRSFAGLHVTAKELGLGESIAIKLNRGSRVSGRQERYQIETDRQLELEMPSILNGVDKLMVMVYPVKLVFSTKTPIIRITTKDGDRSYRNTSGNTNPKASSSAATLPMSKTLSDDELGKLNIDLQKLDGSSVVLSSTKTIAKYKGQLVTWPFHIKCGLCGVERQVDIDRKHSGIISKFKLAHYSRCKESSAKTKKSTQSKLSFTNKRKAPTSDPMTSEGEVAKSSQDSDVDSSDLE</sequence>
<dbReference type="EMBL" id="CALNXK010000563">
    <property type="protein sequence ID" value="CAH3187706.1"/>
    <property type="molecule type" value="Genomic_DNA"/>
</dbReference>
<evidence type="ECO:0008006" key="4">
    <source>
        <dbReference type="Google" id="ProtNLM"/>
    </source>
</evidence>
<gene>
    <name evidence="2" type="ORF">PLOB_00038171</name>
</gene>
<feature type="non-terminal residue" evidence="2">
    <location>
        <position position="1"/>
    </location>
</feature>
<proteinExistence type="predicted"/>
<comment type="caution">
    <text evidence="2">The sequence shown here is derived from an EMBL/GenBank/DDBJ whole genome shotgun (WGS) entry which is preliminary data.</text>
</comment>
<evidence type="ECO:0000256" key="1">
    <source>
        <dbReference type="SAM" id="MobiDB-lite"/>
    </source>
</evidence>
<feature type="compositionally biased region" description="Polar residues" evidence="1">
    <location>
        <begin position="141"/>
        <end position="159"/>
    </location>
</feature>
<evidence type="ECO:0000313" key="2">
    <source>
        <dbReference type="EMBL" id="CAH3187706.1"/>
    </source>
</evidence>
<dbReference type="Proteomes" id="UP001159405">
    <property type="component" value="Unassembled WGS sequence"/>
</dbReference>
<evidence type="ECO:0000313" key="3">
    <source>
        <dbReference type="Proteomes" id="UP001159405"/>
    </source>
</evidence>